<dbReference type="NCBIfam" id="TIGR02532">
    <property type="entry name" value="IV_pilin_GFxxxE"/>
    <property type="match status" value="1"/>
</dbReference>
<dbReference type="PRINTS" id="PR00813">
    <property type="entry name" value="BCTERIALGSPG"/>
</dbReference>
<organism evidence="8 9">
    <name type="scientific">Candidatus Curtissbacteria bacterium RIFCSPHIGHO2_02_FULL_42_15</name>
    <dbReference type="NCBI Taxonomy" id="1797716"/>
    <lineage>
        <taxon>Bacteria</taxon>
        <taxon>Candidatus Curtissiibacteriota</taxon>
    </lineage>
</organism>
<dbReference type="Proteomes" id="UP000177124">
    <property type="component" value="Unassembled WGS sequence"/>
</dbReference>
<keyword evidence="5 7" id="KW-0472">Membrane</keyword>
<dbReference type="Gene3D" id="3.20.20.80">
    <property type="entry name" value="Glycosidases"/>
    <property type="match status" value="1"/>
</dbReference>
<keyword evidence="4 7" id="KW-1133">Transmembrane helix</keyword>
<dbReference type="Pfam" id="PF07963">
    <property type="entry name" value="N_methyl"/>
    <property type="match status" value="1"/>
</dbReference>
<comment type="caution">
    <text evidence="8">The sequence shown here is derived from an EMBL/GenBank/DDBJ whole genome shotgun (WGS) entry which is preliminary data.</text>
</comment>
<evidence type="ECO:0008006" key="10">
    <source>
        <dbReference type="Google" id="ProtNLM"/>
    </source>
</evidence>
<feature type="region of interest" description="Disordered" evidence="6">
    <location>
        <begin position="462"/>
        <end position="486"/>
    </location>
</feature>
<evidence type="ECO:0000256" key="2">
    <source>
        <dbReference type="ARBA" id="ARBA00022481"/>
    </source>
</evidence>
<sequence length="542" mass="59558">MVDSPQRFRLPTLRIQVARFGFTLIEVLVVIAIVGILASVGFFSLNNALQKGTDAERKSDLRSLKTALYLYSADYNAFPPDPALDSGVEFTSDSGVDPWIPSLDPEYIKDLPKDPRQAAMRSLLARIFKPQNLISAANAEMLQIDKGFYTFELLPGESLQTGQFINNKMNWATLEPSPGVYDFSLIEDKVRPAALAGKRVRLSMEAGNLSPAWLKDPPYNIPEYHVIPPNVPEYDTYYVWHPTYVAELGKFLNSLGSYLEGPSFPYRSSLVGVSVPAAPDFAEMITGGWSESFLDAQDPPPAFTRAAYADAWNKAIDTMAASFPTIPLAINLSQTWDEVANPSNGVPLTDWVPKQVGDYAASKYSNIEFGNDSVPVTLASLVPYFQSKADAGFAIRAQIHYASLKKPETDGGSVVTPQELCLAFKFAYDMGARAIEVNKNAFIDPTLRPVIADWDPALKGTGRAPTCGASPPPPEPSPEPSPGGSPTPSVFKYLYKVAVDHKSFVLWARLENEKDSQIYNQPEAVCKQIPPSVDYNYCIEND</sequence>
<accession>A0A1F5GH92</accession>
<dbReference type="GO" id="GO:0015627">
    <property type="term" value="C:type II protein secretion system complex"/>
    <property type="evidence" value="ECO:0007669"/>
    <property type="project" value="InterPro"/>
</dbReference>
<dbReference type="InterPro" id="IPR012902">
    <property type="entry name" value="N_methyl_site"/>
</dbReference>
<dbReference type="GO" id="GO:0015628">
    <property type="term" value="P:protein secretion by the type II secretion system"/>
    <property type="evidence" value="ECO:0007669"/>
    <property type="project" value="InterPro"/>
</dbReference>
<name>A0A1F5GH92_9BACT</name>
<dbReference type="STRING" id="1797716.A3D07_04565"/>
<feature type="compositionally biased region" description="Pro residues" evidence="6">
    <location>
        <begin position="470"/>
        <end position="485"/>
    </location>
</feature>
<dbReference type="PANTHER" id="PTHR30093">
    <property type="entry name" value="GENERAL SECRETION PATHWAY PROTEIN G"/>
    <property type="match status" value="1"/>
</dbReference>
<dbReference type="SUPFAM" id="SSF54523">
    <property type="entry name" value="Pili subunits"/>
    <property type="match status" value="1"/>
</dbReference>
<dbReference type="InterPro" id="IPR045584">
    <property type="entry name" value="Pilin-like"/>
</dbReference>
<dbReference type="EMBL" id="MFBF01000024">
    <property type="protein sequence ID" value="OGD91177.1"/>
    <property type="molecule type" value="Genomic_DNA"/>
</dbReference>
<gene>
    <name evidence="8" type="ORF">A3D07_04565</name>
</gene>
<reference evidence="8 9" key="1">
    <citation type="journal article" date="2016" name="Nat. Commun.">
        <title>Thousands of microbial genomes shed light on interconnected biogeochemical processes in an aquifer system.</title>
        <authorList>
            <person name="Anantharaman K."/>
            <person name="Brown C.T."/>
            <person name="Hug L.A."/>
            <person name="Sharon I."/>
            <person name="Castelle C.J."/>
            <person name="Probst A.J."/>
            <person name="Thomas B.C."/>
            <person name="Singh A."/>
            <person name="Wilkins M.J."/>
            <person name="Karaoz U."/>
            <person name="Brodie E.L."/>
            <person name="Williams K.H."/>
            <person name="Hubbard S.S."/>
            <person name="Banfield J.F."/>
        </authorList>
    </citation>
    <scope>NUCLEOTIDE SEQUENCE [LARGE SCALE GENOMIC DNA]</scope>
</reference>
<keyword evidence="3 7" id="KW-0812">Transmembrane</keyword>
<evidence type="ECO:0000256" key="6">
    <source>
        <dbReference type="SAM" id="MobiDB-lite"/>
    </source>
</evidence>
<dbReference type="AlphaFoldDB" id="A0A1F5GH92"/>
<evidence type="ECO:0000256" key="1">
    <source>
        <dbReference type="ARBA" id="ARBA00004167"/>
    </source>
</evidence>
<dbReference type="InterPro" id="IPR000983">
    <property type="entry name" value="Bac_GSPG_pilin"/>
</dbReference>
<evidence type="ECO:0000313" key="8">
    <source>
        <dbReference type="EMBL" id="OGD91177.1"/>
    </source>
</evidence>
<evidence type="ECO:0000256" key="4">
    <source>
        <dbReference type="ARBA" id="ARBA00022989"/>
    </source>
</evidence>
<dbReference type="GO" id="GO:0016020">
    <property type="term" value="C:membrane"/>
    <property type="evidence" value="ECO:0007669"/>
    <property type="project" value="UniProtKB-SubCell"/>
</dbReference>
<evidence type="ECO:0000256" key="3">
    <source>
        <dbReference type="ARBA" id="ARBA00022692"/>
    </source>
</evidence>
<evidence type="ECO:0000256" key="5">
    <source>
        <dbReference type="ARBA" id="ARBA00023136"/>
    </source>
</evidence>
<proteinExistence type="predicted"/>
<dbReference type="PANTHER" id="PTHR30093:SF44">
    <property type="entry name" value="TYPE II SECRETION SYSTEM CORE PROTEIN G"/>
    <property type="match status" value="1"/>
</dbReference>
<dbReference type="Gene3D" id="3.30.700.10">
    <property type="entry name" value="Glycoprotein, Type 4 Pilin"/>
    <property type="match status" value="1"/>
</dbReference>
<dbReference type="InterPro" id="IPR017853">
    <property type="entry name" value="GH"/>
</dbReference>
<comment type="subcellular location">
    <subcellularLocation>
        <location evidence="1">Membrane</location>
        <topology evidence="1">Single-pass membrane protein</topology>
    </subcellularLocation>
</comment>
<dbReference type="SUPFAM" id="SSF51445">
    <property type="entry name" value="(Trans)glycosidases"/>
    <property type="match status" value="1"/>
</dbReference>
<keyword evidence="2" id="KW-0488">Methylation</keyword>
<evidence type="ECO:0000313" key="9">
    <source>
        <dbReference type="Proteomes" id="UP000177124"/>
    </source>
</evidence>
<protein>
    <recommendedName>
        <fullName evidence="10">Type II secretion system protein GspG C-terminal domain-containing protein</fullName>
    </recommendedName>
</protein>
<feature type="transmembrane region" description="Helical" evidence="7">
    <location>
        <begin position="20"/>
        <end position="43"/>
    </location>
</feature>
<evidence type="ECO:0000256" key="7">
    <source>
        <dbReference type="SAM" id="Phobius"/>
    </source>
</evidence>